<dbReference type="InterPro" id="IPR000639">
    <property type="entry name" value="Epox_hydrolase-like"/>
</dbReference>
<dbReference type="OrthoDB" id="9773293at2"/>
<dbReference type="KEGG" id="hhg:XM38_009390"/>
<dbReference type="Proteomes" id="UP000191901">
    <property type="component" value="Chromosome"/>
</dbReference>
<evidence type="ECO:0000259" key="2">
    <source>
        <dbReference type="Pfam" id="PF00561"/>
    </source>
</evidence>
<evidence type="ECO:0000313" key="4">
    <source>
        <dbReference type="Proteomes" id="UP000191901"/>
    </source>
</evidence>
<reference evidence="3 4" key="1">
    <citation type="journal article" date="2016" name="Biochim. Biophys. Acta">
        <title>Characterization of red-shifted phycobilisomes isolated from the chlorophyll f-containing cyanobacterium Halomicronema hongdechloris.</title>
        <authorList>
            <person name="Li Y."/>
            <person name="Lin Y."/>
            <person name="Garvey C.J."/>
            <person name="Birch D."/>
            <person name="Corkery R.W."/>
            <person name="Loughlin P.C."/>
            <person name="Scheer H."/>
            <person name="Willows R.D."/>
            <person name="Chen M."/>
        </authorList>
    </citation>
    <scope>NUCLEOTIDE SEQUENCE [LARGE SCALE GENOMIC DNA]</scope>
    <source>
        <strain evidence="3 4">C2206</strain>
    </source>
</reference>
<sequence length="292" mass="33485">MTALVPHWQHQFIETNRVRLHCVTQGEGELVILLHSFFEFWYSWRFQLPTLARHYRVVVPDLRGCNDSDKPDSGYDLDTLSQDIWGLIEGLGYQRAHIVGHAWGGTIGWHLAQTMPDAIQQLAILNGAPSHQLRQALLSNVEQIRRSWQWMALQLPALPEWLIEQSLPTFVKNFFQMQAVRKGAFSIQDTQLLQAALSKPGAIAAALKHYRHCLNLPTWLGSWWQSERPIEAPTLVLWGEDDTVLSSSMAESMAQWVSGSFQVKQIPQCGHWSHQEAPHLVNRELLRFLCNR</sequence>
<accession>A0A1Z3HI64</accession>
<feature type="domain" description="AB hydrolase-1" evidence="2">
    <location>
        <begin position="30"/>
        <end position="277"/>
    </location>
</feature>
<dbReference type="STRING" id="1641165.XM38_11720"/>
<protein>
    <submittedName>
        <fullName evidence="3">Alpha/beta hydrolase</fullName>
    </submittedName>
</protein>
<dbReference type="PANTHER" id="PTHR43329">
    <property type="entry name" value="EPOXIDE HYDROLASE"/>
    <property type="match status" value="1"/>
</dbReference>
<gene>
    <name evidence="3" type="ORF">XM38_009390</name>
</gene>
<organism evidence="3 4">
    <name type="scientific">Halomicronema hongdechloris C2206</name>
    <dbReference type="NCBI Taxonomy" id="1641165"/>
    <lineage>
        <taxon>Bacteria</taxon>
        <taxon>Bacillati</taxon>
        <taxon>Cyanobacteriota</taxon>
        <taxon>Cyanophyceae</taxon>
        <taxon>Nodosilineales</taxon>
        <taxon>Nodosilineaceae</taxon>
        <taxon>Halomicronema</taxon>
    </lineage>
</organism>
<keyword evidence="4" id="KW-1185">Reference proteome</keyword>
<dbReference type="Pfam" id="PF00561">
    <property type="entry name" value="Abhydrolase_1"/>
    <property type="match status" value="1"/>
</dbReference>
<dbReference type="AlphaFoldDB" id="A0A1Z3HI64"/>
<dbReference type="EMBL" id="CP021983">
    <property type="protein sequence ID" value="ASC70009.1"/>
    <property type="molecule type" value="Genomic_DNA"/>
</dbReference>
<dbReference type="GO" id="GO:0016787">
    <property type="term" value="F:hydrolase activity"/>
    <property type="evidence" value="ECO:0007669"/>
    <property type="project" value="UniProtKB-KW"/>
</dbReference>
<dbReference type="PRINTS" id="PR00412">
    <property type="entry name" value="EPOXHYDRLASE"/>
</dbReference>
<dbReference type="InterPro" id="IPR000073">
    <property type="entry name" value="AB_hydrolase_1"/>
</dbReference>
<dbReference type="SUPFAM" id="SSF53474">
    <property type="entry name" value="alpha/beta-Hydrolases"/>
    <property type="match status" value="1"/>
</dbReference>
<proteinExistence type="predicted"/>
<dbReference type="PRINTS" id="PR00111">
    <property type="entry name" value="ABHYDROLASE"/>
</dbReference>
<dbReference type="RefSeq" id="WP_080809325.1">
    <property type="nucleotide sequence ID" value="NZ_CP021983.2"/>
</dbReference>
<dbReference type="InterPro" id="IPR029058">
    <property type="entry name" value="AB_hydrolase_fold"/>
</dbReference>
<keyword evidence="1 3" id="KW-0378">Hydrolase</keyword>
<evidence type="ECO:0000256" key="1">
    <source>
        <dbReference type="ARBA" id="ARBA00022801"/>
    </source>
</evidence>
<name>A0A1Z3HI64_9CYAN</name>
<evidence type="ECO:0000313" key="3">
    <source>
        <dbReference type="EMBL" id="ASC70009.1"/>
    </source>
</evidence>
<dbReference type="Gene3D" id="3.40.50.1820">
    <property type="entry name" value="alpha/beta hydrolase"/>
    <property type="match status" value="1"/>
</dbReference>